<evidence type="ECO:0000259" key="2">
    <source>
        <dbReference type="PROSITE" id="PS51294"/>
    </source>
</evidence>
<evidence type="ECO:0000313" key="4">
    <source>
        <dbReference type="EMBL" id="CAL6104029.1"/>
    </source>
</evidence>
<name>A0AA86N8G0_9EUKA</name>
<comment type="caution">
    <text evidence="3">The sequence shown here is derived from an EMBL/GenBank/DDBJ whole genome shotgun (WGS) entry which is preliminary data.</text>
</comment>
<dbReference type="SUPFAM" id="SSF46689">
    <property type="entry name" value="Homeodomain-like"/>
    <property type="match status" value="1"/>
</dbReference>
<protein>
    <submittedName>
        <fullName evidence="3">Myb-like DNA-binding domain-containing protein</fullName>
    </submittedName>
    <submittedName>
        <fullName evidence="4">Myb-like_DNA-binding domain-containing protein</fullName>
    </submittedName>
</protein>
<proteinExistence type="predicted"/>
<dbReference type="InterPro" id="IPR009057">
    <property type="entry name" value="Homeodomain-like_sf"/>
</dbReference>
<reference evidence="3" key="1">
    <citation type="submission" date="2023-06" db="EMBL/GenBank/DDBJ databases">
        <authorList>
            <person name="Kurt Z."/>
        </authorList>
    </citation>
    <scope>NUCLEOTIDE SEQUENCE</scope>
</reference>
<dbReference type="Pfam" id="PF00249">
    <property type="entry name" value="Myb_DNA-binding"/>
    <property type="match status" value="1"/>
</dbReference>
<dbReference type="InterPro" id="IPR017930">
    <property type="entry name" value="Myb_dom"/>
</dbReference>
<reference evidence="4 5" key="2">
    <citation type="submission" date="2024-07" db="EMBL/GenBank/DDBJ databases">
        <authorList>
            <person name="Akdeniz Z."/>
        </authorList>
    </citation>
    <scope>NUCLEOTIDE SEQUENCE [LARGE SCALE GENOMIC DNA]</scope>
</reference>
<dbReference type="Proteomes" id="UP001642409">
    <property type="component" value="Unassembled WGS sequence"/>
</dbReference>
<keyword evidence="5" id="KW-1185">Reference proteome</keyword>
<dbReference type="Gene3D" id="1.10.10.60">
    <property type="entry name" value="Homeodomain-like"/>
    <property type="match status" value="1"/>
</dbReference>
<dbReference type="SMART" id="SM00717">
    <property type="entry name" value="SANT"/>
    <property type="match status" value="1"/>
</dbReference>
<dbReference type="AlphaFoldDB" id="A0AA86N8G0"/>
<accession>A0AA86N8G0</accession>
<evidence type="ECO:0000259" key="1">
    <source>
        <dbReference type="PROSITE" id="PS50090"/>
    </source>
</evidence>
<feature type="domain" description="HTH myb-type" evidence="2">
    <location>
        <begin position="1"/>
        <end position="52"/>
    </location>
</feature>
<feature type="domain" description="Myb-like" evidence="1">
    <location>
        <begin position="1"/>
        <end position="48"/>
    </location>
</feature>
<dbReference type="PROSITE" id="PS50090">
    <property type="entry name" value="MYB_LIKE"/>
    <property type="match status" value="1"/>
</dbReference>
<dbReference type="CDD" id="cd00167">
    <property type="entry name" value="SANT"/>
    <property type="match status" value="1"/>
</dbReference>
<dbReference type="PROSITE" id="PS51294">
    <property type="entry name" value="HTH_MYB"/>
    <property type="match status" value="1"/>
</dbReference>
<dbReference type="EMBL" id="CATOUU010000055">
    <property type="protein sequence ID" value="CAI9914646.1"/>
    <property type="molecule type" value="Genomic_DNA"/>
</dbReference>
<gene>
    <name evidence="3" type="ORF">HINF_LOCUS2291</name>
    <name evidence="4" type="ORF">HINF_LOCUS72516</name>
</gene>
<evidence type="ECO:0000313" key="3">
    <source>
        <dbReference type="EMBL" id="CAI9914646.1"/>
    </source>
</evidence>
<evidence type="ECO:0000313" key="5">
    <source>
        <dbReference type="Proteomes" id="UP001642409"/>
    </source>
</evidence>
<dbReference type="InterPro" id="IPR001005">
    <property type="entry name" value="SANT/Myb"/>
</dbReference>
<dbReference type="GO" id="GO:0003677">
    <property type="term" value="F:DNA binding"/>
    <property type="evidence" value="ECO:0007669"/>
    <property type="project" value="UniProtKB-KW"/>
</dbReference>
<organism evidence="3">
    <name type="scientific">Hexamita inflata</name>
    <dbReference type="NCBI Taxonomy" id="28002"/>
    <lineage>
        <taxon>Eukaryota</taxon>
        <taxon>Metamonada</taxon>
        <taxon>Diplomonadida</taxon>
        <taxon>Hexamitidae</taxon>
        <taxon>Hexamitinae</taxon>
        <taxon>Hexamita</taxon>
    </lineage>
</organism>
<keyword evidence="3" id="KW-0238">DNA-binding</keyword>
<dbReference type="EMBL" id="CAXDID020000576">
    <property type="protein sequence ID" value="CAL6104029.1"/>
    <property type="molecule type" value="Genomic_DNA"/>
</dbReference>
<sequence length="109" mass="12643">MNRKPWTMEEEAAFLELFQKYGNDWKQYQIAFPERSIASIKSKFHNETLKQGNTFLQTIEYKKQAKGGLNIPGRSTICKIIDDFQLGVIQSQTDFEFFVAAFIGNQKVI</sequence>